<dbReference type="Proteomes" id="UP001530315">
    <property type="component" value="Unassembled WGS sequence"/>
</dbReference>
<dbReference type="PROSITE" id="PS51058">
    <property type="entry name" value="ZF_CXXC"/>
    <property type="match status" value="1"/>
</dbReference>
<evidence type="ECO:0000256" key="6">
    <source>
        <dbReference type="SAM" id="MobiDB-lite"/>
    </source>
</evidence>
<dbReference type="SUPFAM" id="SSF57903">
    <property type="entry name" value="FYVE/PHD zinc finger"/>
    <property type="match status" value="1"/>
</dbReference>
<dbReference type="PANTHER" id="PTHR24102:SF28">
    <property type="entry name" value="PHD-TYPE DOMAIN-CONTAINING PROTEIN"/>
    <property type="match status" value="1"/>
</dbReference>
<gene>
    <name evidence="9" type="ORF">ACHAW5_007540</name>
</gene>
<evidence type="ECO:0000313" key="9">
    <source>
        <dbReference type="EMBL" id="KAL3778650.1"/>
    </source>
</evidence>
<evidence type="ECO:0000259" key="7">
    <source>
        <dbReference type="PROSITE" id="PS50016"/>
    </source>
</evidence>
<feature type="region of interest" description="Disordered" evidence="6">
    <location>
        <begin position="115"/>
        <end position="154"/>
    </location>
</feature>
<name>A0ABD3NWY2_9STRA</name>
<feature type="domain" description="CXXC-type" evidence="8">
    <location>
        <begin position="187"/>
        <end position="225"/>
    </location>
</feature>
<dbReference type="GO" id="GO:0008270">
    <property type="term" value="F:zinc ion binding"/>
    <property type="evidence" value="ECO:0007669"/>
    <property type="project" value="UniProtKB-KW"/>
</dbReference>
<protein>
    <recommendedName>
        <fullName evidence="11">PHD-type domain-containing protein</fullName>
    </recommendedName>
</protein>
<reference evidence="9 10" key="1">
    <citation type="submission" date="2024-10" db="EMBL/GenBank/DDBJ databases">
        <title>Updated reference genomes for cyclostephanoid diatoms.</title>
        <authorList>
            <person name="Roberts W.R."/>
            <person name="Alverson A.J."/>
        </authorList>
    </citation>
    <scope>NUCLEOTIDE SEQUENCE [LARGE SCALE GENOMIC DNA]</scope>
    <source>
        <strain evidence="9 10">AJA276-08</strain>
    </source>
</reference>
<feature type="compositionally biased region" description="Acidic residues" evidence="6">
    <location>
        <begin position="53"/>
        <end position="85"/>
    </location>
</feature>
<dbReference type="PROSITE" id="PS50016">
    <property type="entry name" value="ZF_PHD_2"/>
    <property type="match status" value="1"/>
</dbReference>
<dbReference type="InterPro" id="IPR019786">
    <property type="entry name" value="Zinc_finger_PHD-type_CS"/>
</dbReference>
<accession>A0ABD3NWY2</accession>
<keyword evidence="2 5" id="KW-0863">Zinc-finger</keyword>
<dbReference type="InterPro" id="IPR019787">
    <property type="entry name" value="Znf_PHD-finger"/>
</dbReference>
<keyword evidence="1" id="KW-0479">Metal-binding</keyword>
<comment type="caution">
    <text evidence="9">The sequence shown here is derived from an EMBL/GenBank/DDBJ whole genome shotgun (WGS) entry which is preliminary data.</text>
</comment>
<dbReference type="InterPro" id="IPR001965">
    <property type="entry name" value="Znf_PHD"/>
</dbReference>
<feature type="region of interest" description="Disordered" evidence="6">
    <location>
        <begin position="1"/>
        <end position="93"/>
    </location>
</feature>
<evidence type="ECO:0000256" key="4">
    <source>
        <dbReference type="ARBA" id="ARBA00023125"/>
    </source>
</evidence>
<proteinExistence type="predicted"/>
<dbReference type="Pfam" id="PF00628">
    <property type="entry name" value="PHD"/>
    <property type="match status" value="1"/>
</dbReference>
<evidence type="ECO:0000256" key="3">
    <source>
        <dbReference type="ARBA" id="ARBA00022833"/>
    </source>
</evidence>
<keyword evidence="4" id="KW-0238">DNA-binding</keyword>
<evidence type="ECO:0008006" key="11">
    <source>
        <dbReference type="Google" id="ProtNLM"/>
    </source>
</evidence>
<dbReference type="PROSITE" id="PS01359">
    <property type="entry name" value="ZF_PHD_1"/>
    <property type="match status" value="1"/>
</dbReference>
<dbReference type="SMART" id="SM00249">
    <property type="entry name" value="PHD"/>
    <property type="match status" value="1"/>
</dbReference>
<dbReference type="EMBL" id="JALLAZ020001206">
    <property type="protein sequence ID" value="KAL3778650.1"/>
    <property type="molecule type" value="Genomic_DNA"/>
</dbReference>
<organism evidence="9 10">
    <name type="scientific">Stephanodiscus triporus</name>
    <dbReference type="NCBI Taxonomy" id="2934178"/>
    <lineage>
        <taxon>Eukaryota</taxon>
        <taxon>Sar</taxon>
        <taxon>Stramenopiles</taxon>
        <taxon>Ochrophyta</taxon>
        <taxon>Bacillariophyta</taxon>
        <taxon>Coscinodiscophyceae</taxon>
        <taxon>Thalassiosirophycidae</taxon>
        <taxon>Stephanodiscales</taxon>
        <taxon>Stephanodiscaceae</taxon>
        <taxon>Stephanodiscus</taxon>
    </lineage>
</organism>
<dbReference type="GO" id="GO:0003677">
    <property type="term" value="F:DNA binding"/>
    <property type="evidence" value="ECO:0007669"/>
    <property type="project" value="UniProtKB-KW"/>
</dbReference>
<feature type="compositionally biased region" description="Basic and acidic residues" evidence="6">
    <location>
        <begin position="26"/>
        <end position="36"/>
    </location>
</feature>
<evidence type="ECO:0000256" key="1">
    <source>
        <dbReference type="ARBA" id="ARBA00022723"/>
    </source>
</evidence>
<evidence type="ECO:0000256" key="5">
    <source>
        <dbReference type="PROSITE-ProRule" id="PRU00146"/>
    </source>
</evidence>
<sequence>MSNVDRADSPREFSGGSRDEDEEDRREERPREDDRAAVGGDRASASPENGRDDGEDGDDRIEEEDHEESSDGIFDDDSSDDDSQNDEAKDDGLCEYERLRLERIARNNARLSELGFNDDKMEKKKRRRSAPAQPRRSLVPDGPRRQNPGRARRATTFNESELLIEVGLKRKYATPSAGGKKTPTAGKKARRVACGKCDGCTRDFNCLTCVACVTAKARCIFRKCQGWNNNADGAVDDDADEDGGKAEEEEDRHDTECHVCNDGGDLICCDGCTRAYHSNCHKPKIWELPDGEWYCMICAPLKRALEKDDAKLKTLKYSGPLIADLGHY</sequence>
<dbReference type="AlphaFoldDB" id="A0ABD3NWY2"/>
<dbReference type="InterPro" id="IPR002857">
    <property type="entry name" value="Znf_CXXC"/>
</dbReference>
<dbReference type="InterPro" id="IPR011011">
    <property type="entry name" value="Znf_FYVE_PHD"/>
</dbReference>
<evidence type="ECO:0000313" key="10">
    <source>
        <dbReference type="Proteomes" id="UP001530315"/>
    </source>
</evidence>
<keyword evidence="10" id="KW-1185">Reference proteome</keyword>
<keyword evidence="3" id="KW-0862">Zinc</keyword>
<dbReference type="PANTHER" id="PTHR24102">
    <property type="entry name" value="PHD FINGER PROTEIN"/>
    <property type="match status" value="1"/>
</dbReference>
<feature type="compositionally biased region" description="Basic and acidic residues" evidence="6">
    <location>
        <begin position="1"/>
        <end position="11"/>
    </location>
</feature>
<dbReference type="InterPro" id="IPR013083">
    <property type="entry name" value="Znf_RING/FYVE/PHD"/>
</dbReference>
<evidence type="ECO:0000259" key="8">
    <source>
        <dbReference type="PROSITE" id="PS51058"/>
    </source>
</evidence>
<feature type="domain" description="PHD-type" evidence="7">
    <location>
        <begin position="254"/>
        <end position="301"/>
    </location>
</feature>
<dbReference type="Gene3D" id="3.30.40.10">
    <property type="entry name" value="Zinc/RING finger domain, C3HC4 (zinc finger)"/>
    <property type="match status" value="1"/>
</dbReference>
<evidence type="ECO:0000256" key="2">
    <source>
        <dbReference type="ARBA" id="ARBA00022771"/>
    </source>
</evidence>